<dbReference type="AlphaFoldDB" id="A0A0K8NZY8"/>
<dbReference type="Gene3D" id="1.10.10.1320">
    <property type="entry name" value="Anti-sigma factor, zinc-finger domain"/>
    <property type="match status" value="1"/>
</dbReference>
<keyword evidence="3" id="KW-1185">Reference proteome</keyword>
<dbReference type="InterPro" id="IPR041916">
    <property type="entry name" value="Anti_sigma_zinc_sf"/>
</dbReference>
<keyword evidence="1" id="KW-1133">Transmembrane helix</keyword>
<reference evidence="2 3" key="2">
    <citation type="journal article" date="2016" name="Science">
        <title>A bacterium that degrades and assimilates poly(ethylene terephthalate).</title>
        <authorList>
            <person name="Yoshida S."/>
            <person name="Hiraga K."/>
            <person name="Takehana T."/>
            <person name="Taniguchi I."/>
            <person name="Yamaji H."/>
            <person name="Maeda Y."/>
            <person name="Toyohara K."/>
            <person name="Miyamoto K."/>
            <person name="Kimura Y."/>
            <person name="Oda K."/>
        </authorList>
    </citation>
    <scope>NUCLEOTIDE SEQUENCE [LARGE SCALE GENOMIC DNA]</scope>
    <source>
        <strain evidence="3">NBRC 110686 / TISTR 2288 / 201-F6</strain>
    </source>
</reference>
<evidence type="ECO:0000256" key="1">
    <source>
        <dbReference type="SAM" id="Phobius"/>
    </source>
</evidence>
<feature type="transmembrane region" description="Helical" evidence="1">
    <location>
        <begin position="126"/>
        <end position="153"/>
    </location>
</feature>
<accession>A0A0K8NZY8</accession>
<dbReference type="STRING" id="1547922.ISF6_1807"/>
<evidence type="ECO:0000313" key="3">
    <source>
        <dbReference type="Proteomes" id="UP000037660"/>
    </source>
</evidence>
<keyword evidence="1" id="KW-0472">Membrane</keyword>
<dbReference type="RefSeq" id="WP_054019991.1">
    <property type="nucleotide sequence ID" value="NZ_BBYR01000030.1"/>
</dbReference>
<proteinExistence type="predicted"/>
<comment type="caution">
    <text evidence="2">The sequence shown here is derived from an EMBL/GenBank/DDBJ whole genome shotgun (WGS) entry which is preliminary data.</text>
</comment>
<dbReference type="Proteomes" id="UP000037660">
    <property type="component" value="Unassembled WGS sequence"/>
</dbReference>
<protein>
    <recommendedName>
        <fullName evidence="4">Transmembrane protein</fullName>
    </recommendedName>
</protein>
<dbReference type="EMBL" id="BBYR01000030">
    <property type="protein sequence ID" value="GAP35967.1"/>
    <property type="molecule type" value="Genomic_DNA"/>
</dbReference>
<name>A0A0K8NZY8_PISS1</name>
<keyword evidence="1" id="KW-0812">Transmembrane</keyword>
<evidence type="ECO:0008006" key="4">
    <source>
        <dbReference type="Google" id="ProtNLM"/>
    </source>
</evidence>
<organism evidence="2 3">
    <name type="scientific">Piscinibacter sakaiensis</name>
    <name type="common">Ideonella sakaiensis</name>
    <dbReference type="NCBI Taxonomy" id="1547922"/>
    <lineage>
        <taxon>Bacteria</taxon>
        <taxon>Pseudomonadati</taxon>
        <taxon>Pseudomonadota</taxon>
        <taxon>Betaproteobacteria</taxon>
        <taxon>Burkholderiales</taxon>
        <taxon>Sphaerotilaceae</taxon>
        <taxon>Piscinibacter</taxon>
    </lineage>
</organism>
<gene>
    <name evidence="2" type="ORF">ISF6_1807</name>
</gene>
<dbReference type="OrthoDB" id="8617430at2"/>
<reference evidence="3" key="1">
    <citation type="submission" date="2015-07" db="EMBL/GenBank/DDBJ databases">
        <title>Discovery of a poly(ethylene terephthalate assimilation.</title>
        <authorList>
            <person name="Yoshida S."/>
            <person name="Hiraga K."/>
            <person name="Takehana T."/>
            <person name="Taniguchi I."/>
            <person name="Yamaji H."/>
            <person name="Maeda Y."/>
            <person name="Toyohara K."/>
            <person name="Miyamoto K."/>
            <person name="Kimura Y."/>
            <person name="Oda K."/>
        </authorList>
    </citation>
    <scope>NUCLEOTIDE SEQUENCE [LARGE SCALE GENOMIC DNA]</scope>
    <source>
        <strain evidence="3">NBRC 110686 / TISTR 2288 / 201-F6</strain>
    </source>
</reference>
<sequence>MTHWSDSPQRLQQLAAAYVLGTLSGPARRRFEALRASHPPAARAVDEWVRRLAPLGGRLAPVPASPALWERIASQAFGAEAASASAAPAPAPAPLASAPALQTPAAAPARAAPTPRRADTPRWRRWLDALLAPAPAFALAAGLFAGLLLPGLLPMLGDPEARTELPESYVGVLATTDGRPGLIVSSRRLGRVVDVKRVAEQPVPPGLTLYLWTIDAQGRPAPVAPLAAGPFVRLTIPQPAEAVFAQAVELGVTAEPLGQAPAQPSGAWLYRGLCGKLWRVPAPR</sequence>
<evidence type="ECO:0000313" key="2">
    <source>
        <dbReference type="EMBL" id="GAP35967.1"/>
    </source>
</evidence>